<protein>
    <recommendedName>
        <fullName evidence="6">Ribosomal processing cysteine protease Prp</fullName>
    </recommendedName>
</protein>
<comment type="caution">
    <text evidence="7">The sequence shown here is derived from an EMBL/GenBank/DDBJ whole genome shotgun (WGS) entry which is preliminary data.</text>
</comment>
<dbReference type="EMBL" id="LGTE01000011">
    <property type="protein sequence ID" value="KNZ69549.1"/>
    <property type="molecule type" value="Genomic_DNA"/>
</dbReference>
<evidence type="ECO:0000313" key="8">
    <source>
        <dbReference type="Proteomes" id="UP000037175"/>
    </source>
</evidence>
<dbReference type="GO" id="GO:0042254">
    <property type="term" value="P:ribosome biogenesis"/>
    <property type="evidence" value="ECO:0007669"/>
    <property type="project" value="UniProtKB-KW"/>
</dbReference>
<evidence type="ECO:0000256" key="1">
    <source>
        <dbReference type="ARBA" id="ARBA00022517"/>
    </source>
</evidence>
<sequence length="121" mass="13401">MINVDVFYNNLGQVIGFEAKGHGLGPDRIEKYDLICCAVSVLTITTANGITDYLQVQPAELSVDDGWLRLVLPTAPDGSLALDDRRKGQIDALLGSMVMGLEELVRDYGDYVQLKKRRWTS</sequence>
<dbReference type="Gene3D" id="3.30.70.1490">
    <property type="entry name" value="Cysteine protease Prp"/>
    <property type="match status" value="1"/>
</dbReference>
<keyword evidence="3" id="KW-0378">Hydrolase</keyword>
<dbReference type="GO" id="GO:0006508">
    <property type="term" value="P:proteolysis"/>
    <property type="evidence" value="ECO:0007669"/>
    <property type="project" value="UniProtKB-KW"/>
</dbReference>
<dbReference type="SUPFAM" id="SSF118010">
    <property type="entry name" value="TM1457-like"/>
    <property type="match status" value="1"/>
</dbReference>
<dbReference type="PANTHER" id="PTHR39178">
    <property type="entry name" value="HYPOTHETICAL RIBOSOME-ASSOCIATED PROTEIN"/>
    <property type="match status" value="1"/>
</dbReference>
<keyword evidence="1" id="KW-0690">Ribosome biogenesis</keyword>
<reference evidence="8" key="1">
    <citation type="submission" date="2015-07" db="EMBL/GenBank/DDBJ databases">
        <title>Complete Genome of Thermincola ferriacetica strain Z-0001T.</title>
        <authorList>
            <person name="Lusk B."/>
            <person name="Badalamenti J.P."/>
            <person name="Parameswaran P."/>
            <person name="Bond D.R."/>
            <person name="Torres C.I."/>
        </authorList>
    </citation>
    <scope>NUCLEOTIDE SEQUENCE [LARGE SCALE GENOMIC DNA]</scope>
    <source>
        <strain evidence="8">Z-0001</strain>
    </source>
</reference>
<keyword evidence="4" id="KW-0788">Thiol protease</keyword>
<evidence type="ECO:0000256" key="4">
    <source>
        <dbReference type="ARBA" id="ARBA00022807"/>
    </source>
</evidence>
<proteinExistence type="inferred from homology"/>
<organism evidence="7 8">
    <name type="scientific">Thermincola ferriacetica</name>
    <dbReference type="NCBI Taxonomy" id="281456"/>
    <lineage>
        <taxon>Bacteria</taxon>
        <taxon>Bacillati</taxon>
        <taxon>Bacillota</taxon>
        <taxon>Clostridia</taxon>
        <taxon>Eubacteriales</taxon>
        <taxon>Thermincolaceae</taxon>
        <taxon>Thermincola</taxon>
    </lineage>
</organism>
<dbReference type="Proteomes" id="UP000037175">
    <property type="component" value="Unassembled WGS sequence"/>
</dbReference>
<dbReference type="Pfam" id="PF04327">
    <property type="entry name" value="Peptidase_Prp"/>
    <property type="match status" value="1"/>
</dbReference>
<evidence type="ECO:0000256" key="3">
    <source>
        <dbReference type="ARBA" id="ARBA00022801"/>
    </source>
</evidence>
<dbReference type="CDD" id="cd16332">
    <property type="entry name" value="Prp-like"/>
    <property type="match status" value="1"/>
</dbReference>
<keyword evidence="2" id="KW-0645">Protease</keyword>
<accession>A0A0L6W389</accession>
<dbReference type="PANTHER" id="PTHR39178:SF1">
    <property type="entry name" value="RIBOSOMAL-PROCESSING CYSTEINE PROTEASE PRP"/>
    <property type="match status" value="1"/>
</dbReference>
<evidence type="ECO:0000256" key="6">
    <source>
        <dbReference type="ARBA" id="ARBA00044538"/>
    </source>
</evidence>
<evidence type="ECO:0000313" key="7">
    <source>
        <dbReference type="EMBL" id="KNZ69549.1"/>
    </source>
</evidence>
<keyword evidence="8" id="KW-1185">Reference proteome</keyword>
<dbReference type="InterPro" id="IPR036764">
    <property type="entry name" value="Peptidase_Prp_sf"/>
</dbReference>
<evidence type="ECO:0000256" key="5">
    <source>
        <dbReference type="ARBA" id="ARBA00044503"/>
    </source>
</evidence>
<dbReference type="InterPro" id="IPR007422">
    <property type="entry name" value="Peptidase_Prp"/>
</dbReference>
<name>A0A0L6W389_9FIRM</name>
<dbReference type="RefSeq" id="WP_052218048.1">
    <property type="nucleotide sequence ID" value="NZ_LGTE01000011.1"/>
</dbReference>
<dbReference type="AlphaFoldDB" id="A0A0L6W389"/>
<evidence type="ECO:0000256" key="2">
    <source>
        <dbReference type="ARBA" id="ARBA00022670"/>
    </source>
</evidence>
<gene>
    <name evidence="7" type="ORF">Tfer_1794</name>
</gene>
<comment type="similarity">
    <text evidence="5">Belongs to the Prp family.</text>
</comment>
<dbReference type="GO" id="GO:0008234">
    <property type="term" value="F:cysteine-type peptidase activity"/>
    <property type="evidence" value="ECO:0007669"/>
    <property type="project" value="UniProtKB-KW"/>
</dbReference>